<dbReference type="AlphaFoldDB" id="A0A372ZLD7"/>
<dbReference type="EMBL" id="QVIG01000001">
    <property type="protein sequence ID" value="RGD56656.1"/>
    <property type="molecule type" value="Genomic_DNA"/>
</dbReference>
<protein>
    <submittedName>
        <fullName evidence="1">Uncharacterized protein</fullName>
    </submittedName>
</protein>
<name>A0A372ZLD7_9ACTN</name>
<proteinExistence type="predicted"/>
<organism evidence="1 2">
    <name type="scientific">Kitasatospora xanthocidica</name>
    <dbReference type="NCBI Taxonomy" id="83382"/>
    <lineage>
        <taxon>Bacteria</taxon>
        <taxon>Bacillati</taxon>
        <taxon>Actinomycetota</taxon>
        <taxon>Actinomycetes</taxon>
        <taxon>Kitasatosporales</taxon>
        <taxon>Streptomycetaceae</taxon>
        <taxon>Kitasatospora</taxon>
    </lineage>
</organism>
<reference evidence="1 2" key="1">
    <citation type="submission" date="2018-08" db="EMBL/GenBank/DDBJ databases">
        <title>Diversity &amp; Physiological Properties of Lignin-Decomposing Actinobacteria from Soil.</title>
        <authorList>
            <person name="Roh S.G."/>
            <person name="Kim S.B."/>
        </authorList>
    </citation>
    <scope>NUCLEOTIDE SEQUENCE [LARGE SCALE GENOMIC DNA]</scope>
    <source>
        <strain evidence="1 2">MMS17-GH009</strain>
    </source>
</reference>
<dbReference type="Proteomes" id="UP000263377">
    <property type="component" value="Unassembled WGS sequence"/>
</dbReference>
<sequence>MEPALHRLIDTLAGEKGATAFMAQLGRRADEMNTRQVAALAAAVAAAADSHPDEVDTYAYIYDSVRSLLIAAPGPESLRRLLHLPTALRPDAELRAAELLAEELADTRSADELADTVFTGPLHRPSLHELRVCLLQELVLRSVQINEIPHLAAFAASPAAAQHPLGRLPATLLAVERGVAELVTAEQHLGWPTPLNPYRRADAAERSPAPHTGGAYRLAEVRDPAQRVAIGTAVQHWSGISNARITAQIFAVNREVDPHDIDAVFAGLPLECAPEGAGTLTPLLDTTATTALCVLFLAASSGGAYGGRRGNGYARLAAWESMAALAGTPAAAPFADLAAQAEETHWYLFDTQGPWFYRVAWDVTMAALRPGRRELAVLAATDTD</sequence>
<accession>A0A372ZLD7</accession>
<dbReference type="RefSeq" id="WP_117485200.1">
    <property type="nucleotide sequence ID" value="NZ_QVIG01000001.1"/>
</dbReference>
<keyword evidence="2" id="KW-1185">Reference proteome</keyword>
<evidence type="ECO:0000313" key="1">
    <source>
        <dbReference type="EMBL" id="RGD56656.1"/>
    </source>
</evidence>
<dbReference type="Pfam" id="PF19681">
    <property type="entry name" value="DUF6183"/>
    <property type="match status" value="1"/>
</dbReference>
<gene>
    <name evidence="1" type="ORF">DR950_01565</name>
</gene>
<evidence type="ECO:0000313" key="2">
    <source>
        <dbReference type="Proteomes" id="UP000263377"/>
    </source>
</evidence>
<comment type="caution">
    <text evidence="1">The sequence shown here is derived from an EMBL/GenBank/DDBJ whole genome shotgun (WGS) entry which is preliminary data.</text>
</comment>
<dbReference type="InterPro" id="IPR045756">
    <property type="entry name" value="DUF6183"/>
</dbReference>